<protein>
    <submittedName>
        <fullName evidence="2">Uncharacterized protein</fullName>
    </submittedName>
</protein>
<evidence type="ECO:0000313" key="2">
    <source>
        <dbReference type="EMBL" id="GAA4784134.1"/>
    </source>
</evidence>
<reference evidence="3" key="1">
    <citation type="journal article" date="2019" name="Int. J. Syst. Evol. Microbiol.">
        <title>The Global Catalogue of Microorganisms (GCM) 10K type strain sequencing project: providing services to taxonomists for standard genome sequencing and annotation.</title>
        <authorList>
            <consortium name="The Broad Institute Genomics Platform"/>
            <consortium name="The Broad Institute Genome Sequencing Center for Infectious Disease"/>
            <person name="Wu L."/>
            <person name="Ma J."/>
        </authorList>
    </citation>
    <scope>NUCLEOTIDE SEQUENCE [LARGE SCALE GENOMIC DNA]</scope>
    <source>
        <strain evidence="3">JCM 18537</strain>
    </source>
</reference>
<sequence length="244" mass="26526">MSTTSAPWWLALVVATVPTLIALSGTLIVARWQHRGNQETNRIATRNASVAETAARNAERSTAIADRAAAQSRRAADQLNSFRLHDDTMRTLYWAADHAIVPDSARALLGLEVLGALLEQAEGDTDYRGRKLVQATSAAVITVAIPTFLSVLTRAVKEDDETGDGVLRLTSVELNAAKLLLAHGHDLDQGLRAELERLAHGRVGSMVVVRELHSARHLDARLEAERDRQLAIERSRLAGPSLGR</sequence>
<keyword evidence="1" id="KW-0812">Transmembrane</keyword>
<name>A0ABP9ANS8_9MICO</name>
<dbReference type="RefSeq" id="WP_345441508.1">
    <property type="nucleotide sequence ID" value="NZ_BAABKO010000006.1"/>
</dbReference>
<feature type="transmembrane region" description="Helical" evidence="1">
    <location>
        <begin position="6"/>
        <end position="30"/>
    </location>
</feature>
<comment type="caution">
    <text evidence="2">The sequence shown here is derived from an EMBL/GenBank/DDBJ whole genome shotgun (WGS) entry which is preliminary data.</text>
</comment>
<proteinExistence type="predicted"/>
<keyword evidence="1" id="KW-1133">Transmembrane helix</keyword>
<keyword evidence="1" id="KW-0472">Membrane</keyword>
<evidence type="ECO:0000256" key="1">
    <source>
        <dbReference type="SAM" id="Phobius"/>
    </source>
</evidence>
<accession>A0ABP9ANS8</accession>
<evidence type="ECO:0000313" key="3">
    <source>
        <dbReference type="Proteomes" id="UP001501645"/>
    </source>
</evidence>
<organism evidence="2 3">
    <name type="scientific">Microbacterium gilvum</name>
    <dbReference type="NCBI Taxonomy" id="1336204"/>
    <lineage>
        <taxon>Bacteria</taxon>
        <taxon>Bacillati</taxon>
        <taxon>Actinomycetota</taxon>
        <taxon>Actinomycetes</taxon>
        <taxon>Micrococcales</taxon>
        <taxon>Microbacteriaceae</taxon>
        <taxon>Microbacterium</taxon>
    </lineage>
</organism>
<gene>
    <name evidence="2" type="ORF">GCM10023351_32080</name>
</gene>
<dbReference type="EMBL" id="BAABKO010000006">
    <property type="protein sequence ID" value="GAA4784134.1"/>
    <property type="molecule type" value="Genomic_DNA"/>
</dbReference>
<dbReference type="Proteomes" id="UP001501645">
    <property type="component" value="Unassembled WGS sequence"/>
</dbReference>
<keyword evidence="3" id="KW-1185">Reference proteome</keyword>